<reference evidence="2" key="1">
    <citation type="submission" date="2023-07" db="EMBL/GenBank/DDBJ databases">
        <authorList>
            <consortium name="AG Swart"/>
            <person name="Singh M."/>
            <person name="Singh A."/>
            <person name="Seah K."/>
            <person name="Emmerich C."/>
        </authorList>
    </citation>
    <scope>NUCLEOTIDE SEQUENCE</scope>
    <source>
        <strain evidence="2">DP1</strain>
    </source>
</reference>
<accession>A0AAD1XGL1</accession>
<keyword evidence="1" id="KW-0812">Transmembrane</keyword>
<dbReference type="Proteomes" id="UP001295684">
    <property type="component" value="Unassembled WGS sequence"/>
</dbReference>
<evidence type="ECO:0000313" key="3">
    <source>
        <dbReference type="Proteomes" id="UP001295684"/>
    </source>
</evidence>
<feature type="transmembrane region" description="Helical" evidence="1">
    <location>
        <begin position="306"/>
        <end position="333"/>
    </location>
</feature>
<keyword evidence="1" id="KW-0472">Membrane</keyword>
<proteinExistence type="predicted"/>
<dbReference type="AlphaFoldDB" id="A0AAD1XGL1"/>
<keyword evidence="1" id="KW-1133">Transmembrane helix</keyword>
<feature type="transmembrane region" description="Helical" evidence="1">
    <location>
        <begin position="26"/>
        <end position="51"/>
    </location>
</feature>
<gene>
    <name evidence="2" type="ORF">ECRASSUSDP1_LOCUS13097</name>
</gene>
<evidence type="ECO:0000313" key="2">
    <source>
        <dbReference type="EMBL" id="CAI2371772.1"/>
    </source>
</evidence>
<protein>
    <submittedName>
        <fullName evidence="2">Uncharacterized protein</fullName>
    </submittedName>
</protein>
<sequence>MRKIRYTRILIRKINSLVVDELNKTIIYFLFLFFVFLPETFLLAFLLFFFISDILCSEDVFCVSSKYCLISRCFIHLPSISKLSLLSNHNPALILIFLPSTLTDTTFLLPHYSIITLLPPLFYPYSLLPPTSPTKLLLKSPSKPSASISPSFSLPLQPLGSIILSLILNNSWQPQKLWLHPPPTCGWCWDFWNKALASRFWEGTEELFINFCDLALCSGVSGTKNLEGSALICLAIVSAALSNMSMTLFVAGRSDEPRSEPAAGFSGGRGGPKGIKFEKGGICEVEVQLCVGSCAGVGFCVVVWEFLLLIVLVSFWVFSCWCVISACFLWMSLVFSSISLVFWIISVSFWEMSLSFCWQSFFMSCSSLRTISCSDLSTLRFGFSDSFFELSFGFFLASWSQKFM</sequence>
<dbReference type="EMBL" id="CAMPGE010013027">
    <property type="protein sequence ID" value="CAI2371772.1"/>
    <property type="molecule type" value="Genomic_DNA"/>
</dbReference>
<name>A0AAD1XGL1_EUPCR</name>
<organism evidence="2 3">
    <name type="scientific">Euplotes crassus</name>
    <dbReference type="NCBI Taxonomy" id="5936"/>
    <lineage>
        <taxon>Eukaryota</taxon>
        <taxon>Sar</taxon>
        <taxon>Alveolata</taxon>
        <taxon>Ciliophora</taxon>
        <taxon>Intramacronucleata</taxon>
        <taxon>Spirotrichea</taxon>
        <taxon>Hypotrichia</taxon>
        <taxon>Euplotida</taxon>
        <taxon>Euplotidae</taxon>
        <taxon>Moneuplotes</taxon>
    </lineage>
</organism>
<evidence type="ECO:0000256" key="1">
    <source>
        <dbReference type="SAM" id="Phobius"/>
    </source>
</evidence>
<comment type="caution">
    <text evidence="2">The sequence shown here is derived from an EMBL/GenBank/DDBJ whole genome shotgun (WGS) entry which is preliminary data.</text>
</comment>
<keyword evidence="3" id="KW-1185">Reference proteome</keyword>